<dbReference type="Pfam" id="PF02511">
    <property type="entry name" value="Thy1"/>
    <property type="match status" value="1"/>
</dbReference>
<dbReference type="NCBIfam" id="TIGR02170">
    <property type="entry name" value="thyX"/>
    <property type="match status" value="1"/>
</dbReference>
<evidence type="ECO:0000313" key="3">
    <source>
        <dbReference type="Proteomes" id="UP000009282"/>
    </source>
</evidence>
<organism evidence="2 3">
    <name type="scientific">Glaciecola nitratireducens (strain JCM 12485 / KCTC 12276 / FR1064)</name>
    <dbReference type="NCBI Taxonomy" id="1085623"/>
    <lineage>
        <taxon>Bacteria</taxon>
        <taxon>Pseudomonadati</taxon>
        <taxon>Pseudomonadota</taxon>
        <taxon>Gammaproteobacteria</taxon>
        <taxon>Alteromonadales</taxon>
        <taxon>Alteromonadaceae</taxon>
        <taxon>Brumicola</taxon>
    </lineage>
</organism>
<dbReference type="GO" id="GO:0004799">
    <property type="term" value="F:thymidylate synthase activity"/>
    <property type="evidence" value="ECO:0007669"/>
    <property type="project" value="TreeGrafter"/>
</dbReference>
<evidence type="ECO:0000256" key="1">
    <source>
        <dbReference type="NCBIfam" id="TIGR02170"/>
    </source>
</evidence>
<dbReference type="PANTHER" id="PTHR34934">
    <property type="entry name" value="FLAVIN-DEPENDENT THYMIDYLATE SYNTHASE"/>
    <property type="match status" value="1"/>
</dbReference>
<keyword evidence="3" id="KW-1185">Reference proteome</keyword>
<protein>
    <recommendedName>
        <fullName evidence="1">FAD-dependent thymidylate synthase</fullName>
        <ecNumber evidence="1">2.1.1.148</ecNumber>
    </recommendedName>
</protein>
<dbReference type="PANTHER" id="PTHR34934:SF1">
    <property type="entry name" value="FLAVIN-DEPENDENT THYMIDYLATE SYNTHASE"/>
    <property type="match status" value="1"/>
</dbReference>
<accession>G4QGX5</accession>
<dbReference type="SUPFAM" id="SSF69796">
    <property type="entry name" value="Thymidylate synthase-complementing protein Thy1"/>
    <property type="match status" value="1"/>
</dbReference>
<dbReference type="Proteomes" id="UP000009282">
    <property type="component" value="Chromosome"/>
</dbReference>
<dbReference type="InterPro" id="IPR003669">
    <property type="entry name" value="Thymidylate_synthase_ThyX"/>
</dbReference>
<dbReference type="GO" id="GO:0006231">
    <property type="term" value="P:dTMP biosynthetic process"/>
    <property type="evidence" value="ECO:0007669"/>
    <property type="project" value="UniProtKB-UniRule"/>
</dbReference>
<dbReference type="OrthoDB" id="9774464at2"/>
<sequence>MKAEYVDRMGNDLSVVNAARVSFNKTSSYVYLDEDGNEVELKVQDGISKDFLDPPKVIRGKDVGLIKFLAKHHHWTPFAHTAITLRMQAPIPIRTQAFKHKVGLIENEESRRYISTAPDYFTPTFRQQASDKKQGSGEAFDPSTQTKLQSFYDGVMSDAVSNYDYLLELGVAEEQARFVLPQGCEVNWVWTGNLVSFANFVNKRSKSDAQGEIQDLAKQVNDVIAPLFPHSWAALTS</sequence>
<dbReference type="eggNOG" id="COG1351">
    <property type="taxonomic scope" value="Bacteria"/>
</dbReference>
<dbReference type="GO" id="GO:0050797">
    <property type="term" value="F:thymidylate synthase (FAD) activity"/>
    <property type="evidence" value="ECO:0007669"/>
    <property type="project" value="UniProtKB-UniRule"/>
</dbReference>
<dbReference type="STRING" id="1085623.GNIT_1810"/>
<dbReference type="HOGENOM" id="CLU_067790_1_0_6"/>
<dbReference type="KEGG" id="gni:GNIT_1810"/>
<dbReference type="InterPro" id="IPR036098">
    <property type="entry name" value="Thymidylate_synthase_ThyX_sf"/>
</dbReference>
<gene>
    <name evidence="2" type="primary">thyX</name>
    <name evidence="2" type="ordered locus">GNIT_1810</name>
</gene>
<dbReference type="PROSITE" id="PS51331">
    <property type="entry name" value="THYX"/>
    <property type="match status" value="1"/>
</dbReference>
<dbReference type="GO" id="GO:0050660">
    <property type="term" value="F:flavin adenine dinucleotide binding"/>
    <property type="evidence" value="ECO:0007669"/>
    <property type="project" value="UniProtKB-UniRule"/>
</dbReference>
<dbReference type="GO" id="GO:0070402">
    <property type="term" value="F:NADPH binding"/>
    <property type="evidence" value="ECO:0007669"/>
    <property type="project" value="TreeGrafter"/>
</dbReference>
<evidence type="ECO:0000313" key="2">
    <source>
        <dbReference type="EMBL" id="AEP29920.1"/>
    </source>
</evidence>
<proteinExistence type="predicted"/>
<dbReference type="CDD" id="cd20175">
    <property type="entry name" value="ThyX"/>
    <property type="match status" value="1"/>
</dbReference>
<name>G4QGX5_GLANF</name>
<dbReference type="EMBL" id="CP003060">
    <property type="protein sequence ID" value="AEP29920.1"/>
    <property type="molecule type" value="Genomic_DNA"/>
</dbReference>
<dbReference type="AlphaFoldDB" id="G4QGX5"/>
<dbReference type="EC" id="2.1.1.148" evidence="1"/>
<dbReference type="Gene3D" id="3.30.1360.170">
    <property type="match status" value="1"/>
</dbReference>
<reference evidence="2 3" key="1">
    <citation type="journal article" date="2011" name="J. Bacteriol.">
        <title>Complete genome sequence of seawater bacterium Glaciecola nitratireducens FR1064T.</title>
        <authorList>
            <person name="Bian F."/>
            <person name="Qin Q.L."/>
            <person name="Xie B.B."/>
            <person name="Shu Y.L."/>
            <person name="Zhang X.Y."/>
            <person name="Yu Y."/>
            <person name="Chen B."/>
            <person name="Chen X.L."/>
            <person name="Zhou B.C."/>
            <person name="Zhang Y.Z."/>
        </authorList>
    </citation>
    <scope>NUCLEOTIDE SEQUENCE [LARGE SCALE GENOMIC DNA]</scope>
    <source>
        <strain evidence="3">JCM 12485 / KCTC 12276 / FR1064</strain>
    </source>
</reference>
<dbReference type="RefSeq" id="WP_014108794.1">
    <property type="nucleotide sequence ID" value="NC_016041.1"/>
</dbReference>